<dbReference type="Proteomes" id="UP000236724">
    <property type="component" value="Unassembled WGS sequence"/>
</dbReference>
<sequence>MMRFLNQLFPVKTNEWEAVRYFFLVMLVFAFGSSIARSIGMTLLVEHLGGEVLPQIFIMVDTTAMLGLFAYAKYTKTVSGLRILIFFFIVATIFTLLSQFLFFLPWSWVYGLFFVGFFFIYILISIHIGSVVAAYFNTVQLKRVTGFINAGLPIGGILGGSCLVWLLDVIPDPSSLILVTAFAYWLGMLLLRMIQRRLTPVRSSHGDAHQKPRSTIEELKNGFFYIIHSRLMLYMAIGLLLFVVGSKFLEYQYQALIYPEIFPEAKERASFFAIYEIFGNTAWLLLQIFVTSRLFMKLGVGASNLLHPVLMLLVSLGLLFRFGFVAGVISQFVNQEMRGALRTPANNLLFNAVPPNMWGTTKAFLNGIIFPLATVIASSTLLLLKEHLPNTELMFYLPLLTLILSIIGIIMALPQWAAYNAGVYGLLDNNLFSRKAKVGKLNSLKQMLETKLSGEKTQEVIAALEMVRVVKLKGFEHPIGKLLRQSSDTDIKRHCVETLSVLPPSESILKHLLHALRLENNPATLHLILHTLQHFNLNVVELTQNVERFLLHPSPLVFTEALFNLYQHPDCSREQRDDLEQRLLIRLARPDLPDFSLYLRLLGHFQNPAYSRMVMPFLENTNIKIRLAAFQSYIDMLGEQLNPYRADFIDVLQNDDAKSMKIAALRALRKCSAATDWIPVIQLLGSKEHILVNESKALLHLQLAQARPVLEQRVFQPDIPTEERFEILSLIYQQLSDKQCLQLQQEADHALQHFIYLMALLWLYREKEPDNPSKSLVEKILLEIAYDHLRTVITAITYLSGETREFFHRISQGLLSESRANQGNALEVMSNARESYLADRLLRYFDERPTSLEMLDKIHQSLFKMPLLLTEDTELMPDNPQDMIKTDSGHLNMTKYWVLNARYYQQALMSIEHTLLRACLYYSHDTTSSHMDVLYEDEKTRELLGVIG</sequence>
<keyword evidence="3" id="KW-1185">Reference proteome</keyword>
<feature type="transmembrane region" description="Helical" evidence="1">
    <location>
        <begin position="396"/>
        <end position="417"/>
    </location>
</feature>
<feature type="transmembrane region" description="Helical" evidence="1">
    <location>
        <begin position="21"/>
        <end position="40"/>
    </location>
</feature>
<feature type="transmembrane region" description="Helical" evidence="1">
    <location>
        <begin position="173"/>
        <end position="194"/>
    </location>
</feature>
<evidence type="ECO:0000313" key="3">
    <source>
        <dbReference type="Proteomes" id="UP000236724"/>
    </source>
</evidence>
<dbReference type="InterPro" id="IPR011030">
    <property type="entry name" value="Lipovitellin_superhlx_dom"/>
</dbReference>
<dbReference type="EMBL" id="FMSV02000512">
    <property type="protein sequence ID" value="SEH07019.1"/>
    <property type="molecule type" value="Genomic_DNA"/>
</dbReference>
<proteinExistence type="predicted"/>
<organism evidence="2 3">
    <name type="scientific">Candidatus Venteria ishoeyi</name>
    <dbReference type="NCBI Taxonomy" id="1899563"/>
    <lineage>
        <taxon>Bacteria</taxon>
        <taxon>Pseudomonadati</taxon>
        <taxon>Pseudomonadota</taxon>
        <taxon>Gammaproteobacteria</taxon>
        <taxon>Thiotrichales</taxon>
        <taxon>Thiotrichaceae</taxon>
        <taxon>Venteria</taxon>
    </lineage>
</organism>
<dbReference type="InterPro" id="IPR036259">
    <property type="entry name" value="MFS_trans_sf"/>
</dbReference>
<dbReference type="SUPFAM" id="SSF48371">
    <property type="entry name" value="ARM repeat"/>
    <property type="match status" value="1"/>
</dbReference>
<dbReference type="OrthoDB" id="5619283at2"/>
<keyword evidence="1" id="KW-0812">Transmembrane</keyword>
<name>A0A1H6FCH2_9GAMM</name>
<accession>A0A1H6FCH2</accession>
<protein>
    <submittedName>
        <fullName evidence="2">TLC ATP/ADP transporter</fullName>
    </submittedName>
</protein>
<keyword evidence="1" id="KW-0472">Membrane</keyword>
<feature type="transmembrane region" description="Helical" evidence="1">
    <location>
        <begin position="310"/>
        <end position="333"/>
    </location>
</feature>
<feature type="transmembrane region" description="Helical" evidence="1">
    <location>
        <begin position="108"/>
        <end position="135"/>
    </location>
</feature>
<feature type="transmembrane region" description="Helical" evidence="1">
    <location>
        <begin position="269"/>
        <end position="290"/>
    </location>
</feature>
<feature type="transmembrane region" description="Helical" evidence="1">
    <location>
        <begin position="52"/>
        <end position="71"/>
    </location>
</feature>
<gene>
    <name evidence="2" type="ORF">MBHS_02885</name>
</gene>
<feature type="transmembrane region" description="Helical" evidence="1">
    <location>
        <begin position="363"/>
        <end position="384"/>
    </location>
</feature>
<dbReference type="InterPro" id="IPR016024">
    <property type="entry name" value="ARM-type_fold"/>
</dbReference>
<dbReference type="SUPFAM" id="SSF103473">
    <property type="entry name" value="MFS general substrate transporter"/>
    <property type="match status" value="1"/>
</dbReference>
<keyword evidence="1" id="KW-1133">Transmembrane helix</keyword>
<feature type="transmembrane region" description="Helical" evidence="1">
    <location>
        <begin position="147"/>
        <end position="167"/>
    </location>
</feature>
<feature type="transmembrane region" description="Helical" evidence="1">
    <location>
        <begin position="83"/>
        <end position="102"/>
    </location>
</feature>
<reference evidence="2 3" key="1">
    <citation type="submission" date="2016-10" db="EMBL/GenBank/DDBJ databases">
        <authorList>
            <person name="de Groot N.N."/>
        </authorList>
    </citation>
    <scope>NUCLEOTIDE SEQUENCE [LARGE SCALE GENOMIC DNA]</scope>
    <source>
        <strain evidence="2">MBHS1</strain>
    </source>
</reference>
<dbReference type="RefSeq" id="WP_103920736.1">
    <property type="nucleotide sequence ID" value="NZ_FMSV02000512.1"/>
</dbReference>
<dbReference type="Gene3D" id="1.25.10.20">
    <property type="entry name" value="Vitellinogen, superhelical"/>
    <property type="match status" value="1"/>
</dbReference>
<feature type="transmembrane region" description="Helical" evidence="1">
    <location>
        <begin position="231"/>
        <end position="249"/>
    </location>
</feature>
<evidence type="ECO:0000256" key="1">
    <source>
        <dbReference type="SAM" id="Phobius"/>
    </source>
</evidence>
<dbReference type="AlphaFoldDB" id="A0A1H6FCH2"/>
<evidence type="ECO:0000313" key="2">
    <source>
        <dbReference type="EMBL" id="SEH07019.1"/>
    </source>
</evidence>